<dbReference type="AlphaFoldDB" id="A0A0F0LYN1"/>
<dbReference type="Pfam" id="PF00583">
    <property type="entry name" value="Acetyltransf_1"/>
    <property type="match status" value="1"/>
</dbReference>
<dbReference type="SUPFAM" id="SSF55729">
    <property type="entry name" value="Acyl-CoA N-acyltransferases (Nat)"/>
    <property type="match status" value="1"/>
</dbReference>
<proteinExistence type="predicted"/>
<dbReference type="InterPro" id="IPR000182">
    <property type="entry name" value="GNAT_dom"/>
</dbReference>
<dbReference type="PROSITE" id="PS51186">
    <property type="entry name" value="GNAT"/>
    <property type="match status" value="1"/>
</dbReference>
<gene>
    <name evidence="2" type="ORF">RR49_00964</name>
</gene>
<dbReference type="PATRIC" id="fig|400772.4.peg.990"/>
<organism evidence="2 3">
    <name type="scientific">Microbacterium ginsengisoli</name>
    <dbReference type="NCBI Taxonomy" id="400772"/>
    <lineage>
        <taxon>Bacteria</taxon>
        <taxon>Bacillati</taxon>
        <taxon>Actinomycetota</taxon>
        <taxon>Actinomycetes</taxon>
        <taxon>Micrococcales</taxon>
        <taxon>Microbacteriaceae</taxon>
        <taxon>Microbacterium</taxon>
    </lineage>
</organism>
<reference evidence="2 3" key="1">
    <citation type="submission" date="2015-02" db="EMBL/GenBank/DDBJ databases">
        <title>Draft genome sequences of ten Microbacterium spp. with emphasis on heavy metal contaminated environments.</title>
        <authorList>
            <person name="Corretto E."/>
        </authorList>
    </citation>
    <scope>NUCLEOTIDE SEQUENCE [LARGE SCALE GENOMIC DNA]</scope>
    <source>
        <strain evidence="2 3">DSM 18659</strain>
    </source>
</reference>
<feature type="domain" description="N-acetyltransferase" evidence="1">
    <location>
        <begin position="30"/>
        <end position="178"/>
    </location>
</feature>
<comment type="caution">
    <text evidence="2">The sequence shown here is derived from an EMBL/GenBank/DDBJ whole genome shotgun (WGS) entry which is preliminary data.</text>
</comment>
<name>A0A0F0LYN1_9MICO</name>
<dbReference type="Proteomes" id="UP000033451">
    <property type="component" value="Unassembled WGS sequence"/>
</dbReference>
<keyword evidence="3" id="KW-1185">Reference proteome</keyword>
<sequence>MPQLLRKGWPESRVRDRYLEHAQAAVAAGLEFRAFAAEARPEIEQLLNGRITSDNPFTLAAAAGGIKATLNGELAGVVVLEGIEVPGDGIAVRVTALAVTPTWEGRGLGTVLLGMVPGFATGIKFIYGGCAADAAAFYQRGGYDVLQAGESLPFNLGDGLNLKSSNRHYPCWFIRTLR</sequence>
<dbReference type="InterPro" id="IPR016181">
    <property type="entry name" value="Acyl_CoA_acyltransferase"/>
</dbReference>
<accession>A0A0F0LYN1</accession>
<dbReference type="OrthoDB" id="70840at2"/>
<protein>
    <recommendedName>
        <fullName evidence="1">N-acetyltransferase domain-containing protein</fullName>
    </recommendedName>
</protein>
<dbReference type="EMBL" id="JYIY01000066">
    <property type="protein sequence ID" value="KJL37380.1"/>
    <property type="molecule type" value="Genomic_DNA"/>
</dbReference>
<evidence type="ECO:0000313" key="3">
    <source>
        <dbReference type="Proteomes" id="UP000033451"/>
    </source>
</evidence>
<dbReference type="STRING" id="400772.RR49_00964"/>
<evidence type="ECO:0000313" key="2">
    <source>
        <dbReference type="EMBL" id="KJL37380.1"/>
    </source>
</evidence>
<dbReference type="Gene3D" id="3.40.630.30">
    <property type="match status" value="1"/>
</dbReference>
<dbReference type="RefSeq" id="WP_045246927.1">
    <property type="nucleotide sequence ID" value="NZ_JYIY01000066.1"/>
</dbReference>
<dbReference type="GO" id="GO:0016747">
    <property type="term" value="F:acyltransferase activity, transferring groups other than amino-acyl groups"/>
    <property type="evidence" value="ECO:0007669"/>
    <property type="project" value="InterPro"/>
</dbReference>
<evidence type="ECO:0000259" key="1">
    <source>
        <dbReference type="PROSITE" id="PS51186"/>
    </source>
</evidence>